<dbReference type="EMBL" id="JAPEVG010001056">
    <property type="protein sequence ID" value="KAJ8454092.1"/>
    <property type="molecule type" value="Genomic_DNA"/>
</dbReference>
<name>A0AAD7TET3_9APHY</name>
<feature type="region of interest" description="Disordered" evidence="1">
    <location>
        <begin position="1"/>
        <end position="42"/>
    </location>
</feature>
<feature type="compositionally biased region" description="Low complexity" evidence="1">
    <location>
        <begin position="109"/>
        <end position="127"/>
    </location>
</feature>
<feature type="compositionally biased region" description="Pro residues" evidence="1">
    <location>
        <begin position="73"/>
        <end position="82"/>
    </location>
</feature>
<accession>A0AAD7TET3</accession>
<feature type="region of interest" description="Disordered" evidence="1">
    <location>
        <begin position="60"/>
        <end position="90"/>
    </location>
</feature>
<feature type="compositionally biased region" description="Basic and acidic residues" evidence="1">
    <location>
        <begin position="503"/>
        <end position="522"/>
    </location>
</feature>
<feature type="compositionally biased region" description="Polar residues" evidence="1">
    <location>
        <begin position="469"/>
        <end position="486"/>
    </location>
</feature>
<feature type="region of interest" description="Disordered" evidence="1">
    <location>
        <begin position="106"/>
        <end position="128"/>
    </location>
</feature>
<evidence type="ECO:0000313" key="2">
    <source>
        <dbReference type="EMBL" id="KAJ8454092.1"/>
    </source>
</evidence>
<organism evidence="2 3">
    <name type="scientific">Trametes cubensis</name>
    <dbReference type="NCBI Taxonomy" id="1111947"/>
    <lineage>
        <taxon>Eukaryota</taxon>
        <taxon>Fungi</taxon>
        <taxon>Dikarya</taxon>
        <taxon>Basidiomycota</taxon>
        <taxon>Agaricomycotina</taxon>
        <taxon>Agaricomycetes</taxon>
        <taxon>Polyporales</taxon>
        <taxon>Polyporaceae</taxon>
        <taxon>Trametes</taxon>
    </lineage>
</organism>
<keyword evidence="3" id="KW-1185">Reference proteome</keyword>
<gene>
    <name evidence="2" type="ORF">ONZ51_g13229</name>
</gene>
<evidence type="ECO:0000256" key="1">
    <source>
        <dbReference type="SAM" id="MobiDB-lite"/>
    </source>
</evidence>
<evidence type="ECO:0000313" key="3">
    <source>
        <dbReference type="Proteomes" id="UP001215151"/>
    </source>
</evidence>
<proteinExistence type="predicted"/>
<reference evidence="2" key="1">
    <citation type="submission" date="2022-11" db="EMBL/GenBank/DDBJ databases">
        <title>Genome Sequence of Cubamyces cubensis.</title>
        <authorList>
            <person name="Buettner E."/>
        </authorList>
    </citation>
    <scope>NUCLEOTIDE SEQUENCE</scope>
    <source>
        <strain evidence="2">MPL-01</strain>
    </source>
</reference>
<feature type="compositionally biased region" description="Polar residues" evidence="1">
    <location>
        <begin position="446"/>
        <end position="458"/>
    </location>
</feature>
<sequence>MEQEQNESAPCLGTQQLGEVDGWLVPAQAVPTPRPRDLPPNLRYVDEADDVYLPLWSVNESARASSPHTRAPTPGPSAPRRPAPSVSRALSDSSVDYFALAEEAERTAEAIQPQQQPSPTASSDPDPYQLAAEAAGFDFMPEPEGGFPPVNFSHPFALYNGQTRARTAALEADSLGPNVLIQVAGEGYPQLHRLNHLMETLGGAVQAIAYTPCPLVSSPAAELSPTGARRTSPNTWVILNISQDAADRLIHGRVWISPAISFFAYGRPSQTQRYLFTLTGFRGARDYQVPIEEAVRRAFRTPAFVQSTTQLLRTNPDFQNVSIVVALHRILTSIAVRITPLGNGNLIASVDCDSPTRAYEEWRHWRDVAVTLSYETLWHGQGTPWRNPSCAVCHGADHPTHLCPFPRLPGWSRDSTDPHARTNCFLLPPLAHDTEGSMAPGAPDPSTANAQTNTNTRPYGNARGAPGSRANTGQRGNTNPRGNQSARGGANGRTPAPTRSGRRPNDDQPNKRTCREEDRFYD</sequence>
<dbReference type="Proteomes" id="UP001215151">
    <property type="component" value="Unassembled WGS sequence"/>
</dbReference>
<feature type="region of interest" description="Disordered" evidence="1">
    <location>
        <begin position="434"/>
        <end position="522"/>
    </location>
</feature>
<comment type="caution">
    <text evidence="2">The sequence shown here is derived from an EMBL/GenBank/DDBJ whole genome shotgun (WGS) entry which is preliminary data.</text>
</comment>
<dbReference type="AlphaFoldDB" id="A0AAD7TET3"/>
<protein>
    <submittedName>
        <fullName evidence="2">Uncharacterized protein</fullName>
    </submittedName>
</protein>